<keyword evidence="4" id="KW-0408">Iron</keyword>
<evidence type="ECO:0000259" key="6">
    <source>
        <dbReference type="PROSITE" id="PS51296"/>
    </source>
</evidence>
<accession>A0ABD4SYT9</accession>
<reference evidence="7 8" key="1">
    <citation type="journal article" date="2015" name="Genome Announc.">
        <title>Draft Genome Sequence of Filamentous Marine Cyanobacterium Lyngbya confervoides Strain BDU141951.</title>
        <authorList>
            <person name="Chandrababunaidu M.M."/>
            <person name="Sen D."/>
            <person name="Tripathy S."/>
        </authorList>
    </citation>
    <scope>NUCLEOTIDE SEQUENCE [LARGE SCALE GENOMIC DNA]</scope>
    <source>
        <strain evidence="7 8">BDU141951</strain>
    </source>
</reference>
<evidence type="ECO:0000256" key="3">
    <source>
        <dbReference type="ARBA" id="ARBA00023002"/>
    </source>
</evidence>
<dbReference type="Gene3D" id="3.90.380.10">
    <property type="entry name" value="Naphthalene 1,2-dioxygenase Alpha Subunit, Chain A, domain 1"/>
    <property type="match status" value="1"/>
</dbReference>
<evidence type="ECO:0000313" key="7">
    <source>
        <dbReference type="EMBL" id="MCM1981443.1"/>
    </source>
</evidence>
<keyword evidence="2" id="KW-0479">Metal-binding</keyword>
<evidence type="ECO:0000313" key="8">
    <source>
        <dbReference type="Proteomes" id="UP000031561"/>
    </source>
</evidence>
<dbReference type="Pfam" id="PF19112">
    <property type="entry name" value="VanA_C"/>
    <property type="match status" value="1"/>
</dbReference>
<dbReference type="InterPro" id="IPR050584">
    <property type="entry name" value="Cholesterol_7-desaturase"/>
</dbReference>
<dbReference type="EMBL" id="JTHE03000007">
    <property type="protein sequence ID" value="MCM1981443.1"/>
    <property type="molecule type" value="Genomic_DNA"/>
</dbReference>
<keyword evidence="5" id="KW-0411">Iron-sulfur</keyword>
<dbReference type="InterPro" id="IPR044043">
    <property type="entry name" value="VanA_C_cat"/>
</dbReference>
<gene>
    <name evidence="7" type="ORF">QQ91_0001170</name>
</gene>
<keyword evidence="7" id="KW-0223">Dioxygenase</keyword>
<dbReference type="RefSeq" id="WP_166283784.1">
    <property type="nucleotide sequence ID" value="NZ_JTHE03000007.1"/>
</dbReference>
<name>A0ABD4SYT9_9CYAN</name>
<protein>
    <submittedName>
        <fullName evidence="7">Aromatic ring-hydroxylating dioxygenase subunit alpha</fullName>
    </submittedName>
</protein>
<feature type="domain" description="Rieske" evidence="6">
    <location>
        <begin position="26"/>
        <end position="130"/>
    </location>
</feature>
<dbReference type="AlphaFoldDB" id="A0ABD4SYT9"/>
<proteinExistence type="predicted"/>
<dbReference type="GO" id="GO:0046872">
    <property type="term" value="F:metal ion binding"/>
    <property type="evidence" value="ECO:0007669"/>
    <property type="project" value="UniProtKB-KW"/>
</dbReference>
<organism evidence="7 8">
    <name type="scientific">Lyngbya confervoides BDU141951</name>
    <dbReference type="NCBI Taxonomy" id="1574623"/>
    <lineage>
        <taxon>Bacteria</taxon>
        <taxon>Bacillati</taxon>
        <taxon>Cyanobacteriota</taxon>
        <taxon>Cyanophyceae</taxon>
        <taxon>Oscillatoriophycideae</taxon>
        <taxon>Oscillatoriales</taxon>
        <taxon>Microcoleaceae</taxon>
        <taxon>Lyngbya</taxon>
    </lineage>
</organism>
<comment type="caution">
    <text evidence="7">The sequence shown here is derived from an EMBL/GenBank/DDBJ whole genome shotgun (WGS) entry which is preliminary data.</text>
</comment>
<keyword evidence="1" id="KW-0001">2Fe-2S</keyword>
<keyword evidence="8" id="KW-1185">Reference proteome</keyword>
<dbReference type="GO" id="GO:0004497">
    <property type="term" value="F:monooxygenase activity"/>
    <property type="evidence" value="ECO:0007669"/>
    <property type="project" value="UniProtKB-ARBA"/>
</dbReference>
<dbReference type="SUPFAM" id="SSF50022">
    <property type="entry name" value="ISP domain"/>
    <property type="match status" value="1"/>
</dbReference>
<dbReference type="GO" id="GO:0051213">
    <property type="term" value="F:dioxygenase activity"/>
    <property type="evidence" value="ECO:0007669"/>
    <property type="project" value="UniProtKB-KW"/>
</dbReference>
<sequence>MELATKLIPQTVRNSVREAGPNLNHWYAVGWAKDFGLETVQPVTIWNQSIAVFRDSQGQFQALENACPHRGVELHRGRVKGCHLVCPYHGWEFNSQGACVQIPYLPSDQKLPPQRARSFPIQERYGIVWIFPGETELADQIPLLSIPEFGQPGLLMIPITGHFQAHFSICNENTMDVFHGFLHEDLQGWFDPVLLTLEETENAVLARYSVSYRGKMAKFLGLAEDARETTTLPITIEYHYPNYATSLEGISSLYLMRLPVGPQESRSFALFFFRVRLPQWLIQRLQPILVPLLRRFFLEKFLAQDRSMMESEQHNYDLNPQRHYAEINPAIIAIQRMTLRQYDRYLQKKAPAS</sequence>
<dbReference type="GO" id="GO:0016705">
    <property type="term" value="F:oxidoreductase activity, acting on paired donors, with incorporation or reduction of molecular oxygen"/>
    <property type="evidence" value="ECO:0007669"/>
    <property type="project" value="UniProtKB-ARBA"/>
</dbReference>
<dbReference type="PANTHER" id="PTHR21266">
    <property type="entry name" value="IRON-SULFUR DOMAIN CONTAINING PROTEIN"/>
    <property type="match status" value="1"/>
</dbReference>
<dbReference type="PANTHER" id="PTHR21266:SF57">
    <property type="entry name" value="3-CHLOROBENZOATE-3,4-DIOXYGENASE"/>
    <property type="match status" value="1"/>
</dbReference>
<evidence type="ECO:0000256" key="1">
    <source>
        <dbReference type="ARBA" id="ARBA00022714"/>
    </source>
</evidence>
<evidence type="ECO:0000256" key="2">
    <source>
        <dbReference type="ARBA" id="ARBA00022723"/>
    </source>
</evidence>
<dbReference type="SUPFAM" id="SSF55961">
    <property type="entry name" value="Bet v1-like"/>
    <property type="match status" value="1"/>
</dbReference>
<dbReference type="Proteomes" id="UP000031561">
    <property type="component" value="Unassembled WGS sequence"/>
</dbReference>
<dbReference type="InterPro" id="IPR036922">
    <property type="entry name" value="Rieske_2Fe-2S_sf"/>
</dbReference>
<dbReference type="GO" id="GO:0051537">
    <property type="term" value="F:2 iron, 2 sulfur cluster binding"/>
    <property type="evidence" value="ECO:0007669"/>
    <property type="project" value="UniProtKB-KW"/>
</dbReference>
<evidence type="ECO:0000256" key="4">
    <source>
        <dbReference type="ARBA" id="ARBA00023004"/>
    </source>
</evidence>
<evidence type="ECO:0000256" key="5">
    <source>
        <dbReference type="ARBA" id="ARBA00023014"/>
    </source>
</evidence>
<dbReference type="PROSITE" id="PS51296">
    <property type="entry name" value="RIESKE"/>
    <property type="match status" value="1"/>
</dbReference>
<dbReference type="Pfam" id="PF00355">
    <property type="entry name" value="Rieske"/>
    <property type="match status" value="1"/>
</dbReference>
<dbReference type="Gene3D" id="2.102.10.10">
    <property type="entry name" value="Rieske [2Fe-2S] iron-sulphur domain"/>
    <property type="match status" value="1"/>
</dbReference>
<dbReference type="InterPro" id="IPR017941">
    <property type="entry name" value="Rieske_2Fe-2S"/>
</dbReference>
<keyword evidence="3" id="KW-0560">Oxidoreductase</keyword>